<proteinExistence type="predicted"/>
<dbReference type="EMBL" id="CAEZVY010000129">
    <property type="protein sequence ID" value="CAB4649666.1"/>
    <property type="molecule type" value="Genomic_DNA"/>
</dbReference>
<evidence type="ECO:0000313" key="1">
    <source>
        <dbReference type="EMBL" id="CAB4649666.1"/>
    </source>
</evidence>
<name>A0A6J6KKC0_9ZZZZ</name>
<organism evidence="1">
    <name type="scientific">freshwater metagenome</name>
    <dbReference type="NCBI Taxonomy" id="449393"/>
    <lineage>
        <taxon>unclassified sequences</taxon>
        <taxon>metagenomes</taxon>
        <taxon>ecological metagenomes</taxon>
    </lineage>
</organism>
<sequence length="71" mass="7969">MAFSSASEHIDNDLVLWVGVWHGENHRRLGHRLKGRDQSGHLGLGVAHPASDWVVGSQEQRVPERHTEVLL</sequence>
<reference evidence="1" key="1">
    <citation type="submission" date="2020-05" db="EMBL/GenBank/DDBJ databases">
        <authorList>
            <person name="Chiriac C."/>
            <person name="Salcher M."/>
            <person name="Ghai R."/>
            <person name="Kavagutti S V."/>
        </authorList>
    </citation>
    <scope>NUCLEOTIDE SEQUENCE</scope>
</reference>
<dbReference type="AlphaFoldDB" id="A0A6J6KKC0"/>
<gene>
    <name evidence="1" type="ORF">UFOPK2158_01115</name>
</gene>
<accession>A0A6J6KKC0</accession>
<protein>
    <submittedName>
        <fullName evidence="1">Unannotated protein</fullName>
    </submittedName>
</protein>